<accession>A0A0V1L2I9</accession>
<reference evidence="1 2" key="1">
    <citation type="submission" date="2015-05" db="EMBL/GenBank/DDBJ databases">
        <title>Evolution of Trichinella species and genotypes.</title>
        <authorList>
            <person name="Korhonen P.K."/>
            <person name="Edoardo P."/>
            <person name="Giuseppe L.R."/>
            <person name="Gasser R.B."/>
        </authorList>
    </citation>
    <scope>NUCLEOTIDE SEQUENCE [LARGE SCALE GENOMIC DNA]</scope>
    <source>
        <strain evidence="1">ISS10</strain>
    </source>
</reference>
<evidence type="ECO:0000313" key="1">
    <source>
        <dbReference type="EMBL" id="KRZ53773.1"/>
    </source>
</evidence>
<dbReference type="AlphaFoldDB" id="A0A0V1L2I9"/>
<comment type="caution">
    <text evidence="1">The sequence shown here is derived from an EMBL/GenBank/DDBJ whole genome shotgun (WGS) entry which is preliminary data.</text>
</comment>
<dbReference type="EMBL" id="JYDW01000155">
    <property type="protein sequence ID" value="KRZ53773.1"/>
    <property type="molecule type" value="Genomic_DNA"/>
</dbReference>
<name>A0A0V1L2I9_9BILA</name>
<protein>
    <submittedName>
        <fullName evidence="1">Uncharacterized protein</fullName>
    </submittedName>
</protein>
<gene>
    <name evidence="1" type="ORF">T02_14197</name>
</gene>
<dbReference type="Proteomes" id="UP000054721">
    <property type="component" value="Unassembled WGS sequence"/>
</dbReference>
<keyword evidence="2" id="KW-1185">Reference proteome</keyword>
<evidence type="ECO:0000313" key="2">
    <source>
        <dbReference type="Proteomes" id="UP000054721"/>
    </source>
</evidence>
<organism evidence="1 2">
    <name type="scientific">Trichinella nativa</name>
    <dbReference type="NCBI Taxonomy" id="6335"/>
    <lineage>
        <taxon>Eukaryota</taxon>
        <taxon>Metazoa</taxon>
        <taxon>Ecdysozoa</taxon>
        <taxon>Nematoda</taxon>
        <taxon>Enoplea</taxon>
        <taxon>Dorylaimia</taxon>
        <taxon>Trichinellida</taxon>
        <taxon>Trichinellidae</taxon>
        <taxon>Trichinella</taxon>
    </lineage>
</organism>
<sequence length="192" mass="20989">MEHIFEQLAAWGSPQPQKKLLKRSDAGQMESAANICKIAVLHREISPTSPSPPPFQSTPALFARLLLANNFRKAAHSAFEETFIPPHLQATLARTTSLGQACCHCRQAKQKFPIIDSSNNGGGGGSGGVAVYIRPLRLPLLHFHQSYTLGLLDKASRLYPRLLSSSPRFGPSIPSVQQFYNFPIFLPGSVVN</sequence>
<dbReference type="OrthoDB" id="2018427at2759"/>
<proteinExistence type="predicted"/>